<dbReference type="Gene3D" id="1.10.287.940">
    <property type="entry name" value="atp-gated p2x4 ion channel"/>
    <property type="match status" value="1"/>
</dbReference>
<evidence type="ECO:0000256" key="1">
    <source>
        <dbReference type="SAM" id="Phobius"/>
    </source>
</evidence>
<comment type="caution">
    <text evidence="2">The sequence shown here is derived from an EMBL/GenBank/DDBJ whole genome shotgun (WGS) entry which is preliminary data.</text>
</comment>
<gene>
    <name evidence="2" type="ORF">PGLA2088_LOCUS48484</name>
</gene>
<keyword evidence="1" id="KW-1133">Transmembrane helix</keyword>
<keyword evidence="1" id="KW-0812">Transmembrane</keyword>
<dbReference type="AlphaFoldDB" id="A0A813LSQ7"/>
<reference evidence="2" key="1">
    <citation type="submission" date="2021-02" db="EMBL/GenBank/DDBJ databases">
        <authorList>
            <person name="Dougan E. K."/>
            <person name="Rhodes N."/>
            <person name="Thang M."/>
            <person name="Chan C."/>
        </authorList>
    </citation>
    <scope>NUCLEOTIDE SEQUENCE</scope>
</reference>
<name>A0A813LSQ7_POLGL</name>
<evidence type="ECO:0000313" key="3">
    <source>
        <dbReference type="Proteomes" id="UP000626109"/>
    </source>
</evidence>
<dbReference type="EMBL" id="CAJNNW010036698">
    <property type="protein sequence ID" value="CAE8736816.1"/>
    <property type="molecule type" value="Genomic_DNA"/>
</dbReference>
<feature type="transmembrane region" description="Helical" evidence="1">
    <location>
        <begin position="50"/>
        <end position="68"/>
    </location>
</feature>
<sequence>MGRTTQFFAKAPGGPSKCSAWGQMALDFLQIHHFRTAKTVQIKDWRLGSLYWSAVTLIWAYVGWSLFLSRTYMESVPAVGTHMHWGGNWQASDLRWSAAGKCDADCGTAGTYESASSLMYGWLNSSATGSFAYCNNSNYDFVWSPEFGYGPYFCTFQPFEELWTKMTEGLFFTTSMSSTKSKCFDVSGGVHTSDACDTAFAAANLSCAAGSYYRVGTCCCDEVAYTFPVAAEHMSMEFEHGFSSSYAQHIPSGKAYLPRIIFRLKSCIEKKLGSCDILEVPQGILVTLPLQALFKLLAIDLDDESCTQNGGKATDFVDGKC</sequence>
<keyword evidence="1" id="KW-0472">Membrane</keyword>
<proteinExistence type="predicted"/>
<accession>A0A813LSQ7</accession>
<evidence type="ECO:0000313" key="2">
    <source>
        <dbReference type="EMBL" id="CAE8736816.1"/>
    </source>
</evidence>
<dbReference type="Proteomes" id="UP000626109">
    <property type="component" value="Unassembled WGS sequence"/>
</dbReference>
<organism evidence="2 3">
    <name type="scientific">Polarella glacialis</name>
    <name type="common">Dinoflagellate</name>
    <dbReference type="NCBI Taxonomy" id="89957"/>
    <lineage>
        <taxon>Eukaryota</taxon>
        <taxon>Sar</taxon>
        <taxon>Alveolata</taxon>
        <taxon>Dinophyceae</taxon>
        <taxon>Suessiales</taxon>
        <taxon>Suessiaceae</taxon>
        <taxon>Polarella</taxon>
    </lineage>
</organism>
<protein>
    <submittedName>
        <fullName evidence="2">Uncharacterized protein</fullName>
    </submittedName>
</protein>